<keyword evidence="3" id="KW-1185">Reference proteome</keyword>
<dbReference type="EMBL" id="JBBNAF010000005">
    <property type="protein sequence ID" value="KAK9143006.1"/>
    <property type="molecule type" value="Genomic_DNA"/>
</dbReference>
<proteinExistence type="predicted"/>
<dbReference type="Proteomes" id="UP001420932">
    <property type="component" value="Unassembled WGS sequence"/>
</dbReference>
<feature type="region of interest" description="Disordered" evidence="1">
    <location>
        <begin position="1"/>
        <end position="40"/>
    </location>
</feature>
<comment type="caution">
    <text evidence="2">The sequence shown here is derived from an EMBL/GenBank/DDBJ whole genome shotgun (WGS) entry which is preliminary data.</text>
</comment>
<name>A0AAP0PJG0_9MAGN</name>
<organism evidence="2 3">
    <name type="scientific">Stephania yunnanensis</name>
    <dbReference type="NCBI Taxonomy" id="152371"/>
    <lineage>
        <taxon>Eukaryota</taxon>
        <taxon>Viridiplantae</taxon>
        <taxon>Streptophyta</taxon>
        <taxon>Embryophyta</taxon>
        <taxon>Tracheophyta</taxon>
        <taxon>Spermatophyta</taxon>
        <taxon>Magnoliopsida</taxon>
        <taxon>Ranunculales</taxon>
        <taxon>Menispermaceae</taxon>
        <taxon>Menispermoideae</taxon>
        <taxon>Cissampelideae</taxon>
        <taxon>Stephania</taxon>
    </lineage>
</organism>
<evidence type="ECO:0000313" key="3">
    <source>
        <dbReference type="Proteomes" id="UP001420932"/>
    </source>
</evidence>
<evidence type="ECO:0000313" key="2">
    <source>
        <dbReference type="EMBL" id="KAK9143006.1"/>
    </source>
</evidence>
<dbReference type="AlphaFoldDB" id="A0AAP0PJG0"/>
<reference evidence="2 3" key="1">
    <citation type="submission" date="2024-01" db="EMBL/GenBank/DDBJ databases">
        <title>Genome assemblies of Stephania.</title>
        <authorList>
            <person name="Yang L."/>
        </authorList>
    </citation>
    <scope>NUCLEOTIDE SEQUENCE [LARGE SCALE GENOMIC DNA]</scope>
    <source>
        <strain evidence="2">YNDBR</strain>
        <tissue evidence="2">Leaf</tissue>
    </source>
</reference>
<accession>A0AAP0PJG0</accession>
<protein>
    <submittedName>
        <fullName evidence="2">Uncharacterized protein</fullName>
    </submittedName>
</protein>
<evidence type="ECO:0000256" key="1">
    <source>
        <dbReference type="SAM" id="MobiDB-lite"/>
    </source>
</evidence>
<sequence>MGARKQRRWCTIGHRRRRRRSGEEGGGGRSLDDDSIWPARDGADRECHVQRAGRTDRRVGLVIFGDVALTWQHCTDSAF</sequence>
<gene>
    <name evidence="2" type="ORF">Syun_012406</name>
</gene>
<feature type="compositionally biased region" description="Basic residues" evidence="1">
    <location>
        <begin position="1"/>
        <end position="20"/>
    </location>
</feature>